<dbReference type="InterPro" id="IPR018641">
    <property type="entry name" value="Trfase_1_rSAM/seldom-assoc"/>
</dbReference>
<sequence length="218" mass="25035">MAIPVPGVYGCAKERKYMTEKNLLMLFVRNPELGKVKTRLAASVGPETALDIYLHLLRHTRDITQHLPLDKVVYYSEKVEQDDLWAAQHYQKKVQHPEGDLGEKMRKAFEAAFAEGYTSVVIIGSDCPQLSSEIISQAFEDLKTHEVVIGPALDGGYYLLGMKRLYRDFFQDKRWSTEHVFPDTIADIERLHLSHTLLPYLSDVDKLEDLQENWPELS</sequence>
<dbReference type="PANTHER" id="PTHR36529:SF1">
    <property type="entry name" value="GLYCOSYLTRANSFERASE"/>
    <property type="match status" value="1"/>
</dbReference>
<evidence type="ECO:0008006" key="3">
    <source>
        <dbReference type="Google" id="ProtNLM"/>
    </source>
</evidence>
<organism evidence="1 2">
    <name type="scientific">Pontibacter virosus</name>
    <dbReference type="NCBI Taxonomy" id="1765052"/>
    <lineage>
        <taxon>Bacteria</taxon>
        <taxon>Pseudomonadati</taxon>
        <taxon>Bacteroidota</taxon>
        <taxon>Cytophagia</taxon>
        <taxon>Cytophagales</taxon>
        <taxon>Hymenobacteraceae</taxon>
        <taxon>Pontibacter</taxon>
    </lineage>
</organism>
<name>A0A2U1AXX2_9BACT</name>
<protein>
    <recommendedName>
        <fullName evidence="3">Glycosyltransferase</fullName>
    </recommendedName>
</protein>
<proteinExistence type="predicted"/>
<accession>A0A2U1AXX2</accession>
<dbReference type="Pfam" id="PF09837">
    <property type="entry name" value="DUF2064"/>
    <property type="match status" value="1"/>
</dbReference>
<dbReference type="Gene3D" id="3.90.550.10">
    <property type="entry name" value="Spore Coat Polysaccharide Biosynthesis Protein SpsA, Chain A"/>
    <property type="match status" value="1"/>
</dbReference>
<dbReference type="AlphaFoldDB" id="A0A2U1AXX2"/>
<keyword evidence="2" id="KW-1185">Reference proteome</keyword>
<gene>
    <name evidence="1" type="ORF">C8E01_105192</name>
</gene>
<reference evidence="1 2" key="1">
    <citation type="submission" date="2018-04" db="EMBL/GenBank/DDBJ databases">
        <title>Genomic Encyclopedia of Type Strains, Phase IV (KMG-IV): sequencing the most valuable type-strain genomes for metagenomic binning, comparative biology and taxonomic classification.</title>
        <authorList>
            <person name="Goeker M."/>
        </authorList>
    </citation>
    <scope>NUCLEOTIDE SEQUENCE [LARGE SCALE GENOMIC DNA]</scope>
    <source>
        <strain evidence="1 2">DSM 100231</strain>
    </source>
</reference>
<dbReference type="PANTHER" id="PTHR36529">
    <property type="entry name" value="SLL1095 PROTEIN"/>
    <property type="match status" value="1"/>
</dbReference>
<dbReference type="Proteomes" id="UP000245466">
    <property type="component" value="Unassembled WGS sequence"/>
</dbReference>
<dbReference type="SUPFAM" id="SSF53448">
    <property type="entry name" value="Nucleotide-diphospho-sugar transferases"/>
    <property type="match status" value="1"/>
</dbReference>
<comment type="caution">
    <text evidence="1">The sequence shown here is derived from an EMBL/GenBank/DDBJ whole genome shotgun (WGS) entry which is preliminary data.</text>
</comment>
<dbReference type="NCBIfam" id="TIGR04282">
    <property type="entry name" value="glyco_like_cofC"/>
    <property type="match status" value="1"/>
</dbReference>
<evidence type="ECO:0000313" key="2">
    <source>
        <dbReference type="Proteomes" id="UP000245466"/>
    </source>
</evidence>
<dbReference type="EMBL" id="QEKI01000005">
    <property type="protein sequence ID" value="PVY41263.1"/>
    <property type="molecule type" value="Genomic_DNA"/>
</dbReference>
<evidence type="ECO:0000313" key="1">
    <source>
        <dbReference type="EMBL" id="PVY41263.1"/>
    </source>
</evidence>
<dbReference type="InterPro" id="IPR029044">
    <property type="entry name" value="Nucleotide-diphossugar_trans"/>
</dbReference>